<proteinExistence type="inferred from homology"/>
<dbReference type="PROSITE" id="PS51892">
    <property type="entry name" value="SUBTILASE"/>
    <property type="match status" value="1"/>
</dbReference>
<comment type="caution">
    <text evidence="7">The sequence shown here is derived from an EMBL/GenBank/DDBJ whole genome shotgun (WGS) entry which is preliminary data.</text>
</comment>
<dbReference type="PANTHER" id="PTHR43806:SF65">
    <property type="entry name" value="SERINE PROTEASE APRX"/>
    <property type="match status" value="1"/>
</dbReference>
<evidence type="ECO:0000256" key="3">
    <source>
        <dbReference type="ARBA" id="ARBA00022801"/>
    </source>
</evidence>
<keyword evidence="2 5" id="KW-0645">Protease</keyword>
<evidence type="ECO:0000313" key="8">
    <source>
        <dbReference type="Proteomes" id="UP001157133"/>
    </source>
</evidence>
<gene>
    <name evidence="7" type="ORF">theurythT_28300</name>
</gene>
<dbReference type="PANTHER" id="PTHR43806">
    <property type="entry name" value="PEPTIDASE S8"/>
    <property type="match status" value="1"/>
</dbReference>
<dbReference type="Pfam" id="PF00082">
    <property type="entry name" value="Peptidase_S8"/>
    <property type="match status" value="1"/>
</dbReference>
<evidence type="ECO:0000256" key="2">
    <source>
        <dbReference type="ARBA" id="ARBA00022670"/>
    </source>
</evidence>
<feature type="active site" description="Charge relay system" evidence="5">
    <location>
        <position position="188"/>
    </location>
</feature>
<dbReference type="EMBL" id="BSSU01000015">
    <property type="protein sequence ID" value="GLX83377.1"/>
    <property type="molecule type" value="Genomic_DNA"/>
</dbReference>
<reference evidence="7 8" key="1">
    <citation type="submission" date="2023-03" db="EMBL/GenBank/DDBJ databases">
        <title>Draft genome sequence of Thalassotalea eurytherma JCM 18482T.</title>
        <authorList>
            <person name="Sawabe T."/>
        </authorList>
    </citation>
    <scope>NUCLEOTIDE SEQUENCE [LARGE SCALE GENOMIC DNA]</scope>
    <source>
        <strain evidence="7 8">JCM 18482</strain>
    </source>
</reference>
<dbReference type="Proteomes" id="UP001157133">
    <property type="component" value="Unassembled WGS sequence"/>
</dbReference>
<sequence length="579" mass="62902">MLNRLTFKQAGLYSLVAAVASSVWLIKSFSSSPDAIDRDSYIVKSHDTALLQQTMDTLGLTPSHKLDIISAVAVDLTTYEREKIAKLGAFQITKNFSVELSGGNAWGKRKWQPKAVVPSYIDADYAHMTRNFGDGVTIGFLDTGIDALQGTSSGLGLSTDLYGYDKFWGTYDAINNTISNYSNEESGHGTHVASVAVNADYDVYGNIYGVAPNAAAVGIKAFDSDGKATYADVIRGIDWAIQVKDKINLRVLNMSFGGQQRSYYWDDPLNQAVMKAWQEGIVVVASAGNNGPDPMTIGVPGNVPYIITVGAMTDNFTETNVQDDIIATFSAAGPTPAGFVKPELVAPGGHVSGLMAYDTQIVMQHPEYHDGGKYFEMSGTSQAAAVVSGVAALMISQDPSLTPDEVKCRLIDSAHTAMTPEGKLAYSVFQQGSGLVNAKDALKSTASGCANQSLDIQKDLAGEKHFYGPANINEDGNFYVEGLGEEYVWRVNDSSLSGDAVIWRLNYDDNPMDWRNSASTDAVIWRLDFETNAVIWRLNFETDAVIWRLNLETDAVIWRLNLDDPEAAPISINHWVDPQ</sequence>
<accession>A0ABQ6H6X4</accession>
<dbReference type="CDD" id="cd07487">
    <property type="entry name" value="Peptidases_S8_1"/>
    <property type="match status" value="1"/>
</dbReference>
<comment type="similarity">
    <text evidence="1 5">Belongs to the peptidase S8 family.</text>
</comment>
<evidence type="ECO:0000313" key="7">
    <source>
        <dbReference type="EMBL" id="GLX83377.1"/>
    </source>
</evidence>
<keyword evidence="8" id="KW-1185">Reference proteome</keyword>
<dbReference type="Gene3D" id="3.40.50.200">
    <property type="entry name" value="Peptidase S8/S53 domain"/>
    <property type="match status" value="1"/>
</dbReference>
<name>A0ABQ6H6X4_9GAMM</name>
<dbReference type="PRINTS" id="PR00723">
    <property type="entry name" value="SUBTILISIN"/>
</dbReference>
<evidence type="ECO:0000256" key="5">
    <source>
        <dbReference type="PROSITE-ProRule" id="PRU01240"/>
    </source>
</evidence>
<evidence type="ECO:0000256" key="1">
    <source>
        <dbReference type="ARBA" id="ARBA00011073"/>
    </source>
</evidence>
<feature type="active site" description="Charge relay system" evidence="5">
    <location>
        <position position="381"/>
    </location>
</feature>
<evidence type="ECO:0000256" key="4">
    <source>
        <dbReference type="ARBA" id="ARBA00022825"/>
    </source>
</evidence>
<dbReference type="InterPro" id="IPR000209">
    <property type="entry name" value="Peptidase_S8/S53_dom"/>
</dbReference>
<feature type="domain" description="Peptidase S8/S53" evidence="6">
    <location>
        <begin position="133"/>
        <end position="420"/>
    </location>
</feature>
<dbReference type="InterPro" id="IPR050131">
    <property type="entry name" value="Peptidase_S8_subtilisin-like"/>
</dbReference>
<keyword evidence="4 5" id="KW-0720">Serine protease</keyword>
<organism evidence="7 8">
    <name type="scientific">Thalassotalea eurytherma</name>
    <dbReference type="NCBI Taxonomy" id="1144278"/>
    <lineage>
        <taxon>Bacteria</taxon>
        <taxon>Pseudomonadati</taxon>
        <taxon>Pseudomonadota</taxon>
        <taxon>Gammaproteobacteria</taxon>
        <taxon>Alteromonadales</taxon>
        <taxon>Colwelliaceae</taxon>
        <taxon>Thalassotalea</taxon>
    </lineage>
</organism>
<dbReference type="SUPFAM" id="SSF52743">
    <property type="entry name" value="Subtilisin-like"/>
    <property type="match status" value="1"/>
</dbReference>
<keyword evidence="3 5" id="KW-0378">Hydrolase</keyword>
<dbReference type="InterPro" id="IPR015500">
    <property type="entry name" value="Peptidase_S8_subtilisin-rel"/>
</dbReference>
<dbReference type="InterPro" id="IPR036852">
    <property type="entry name" value="Peptidase_S8/S53_dom_sf"/>
</dbReference>
<feature type="active site" description="Charge relay system" evidence="5">
    <location>
        <position position="142"/>
    </location>
</feature>
<dbReference type="RefSeq" id="WP_284208812.1">
    <property type="nucleotide sequence ID" value="NZ_BSSU01000015.1"/>
</dbReference>
<evidence type="ECO:0000259" key="6">
    <source>
        <dbReference type="Pfam" id="PF00082"/>
    </source>
</evidence>
<protein>
    <recommendedName>
        <fullName evidence="6">Peptidase S8/S53 domain-containing protein</fullName>
    </recommendedName>
</protein>